<evidence type="ECO:0000313" key="2">
    <source>
        <dbReference type="Proteomes" id="UP001275932"/>
    </source>
</evidence>
<dbReference type="EMBL" id="JALBUT010000001">
    <property type="protein sequence ID" value="MDX8414885.1"/>
    <property type="molecule type" value="Genomic_DNA"/>
</dbReference>
<evidence type="ECO:0000313" key="1">
    <source>
        <dbReference type="EMBL" id="MDX8414885.1"/>
    </source>
</evidence>
<proteinExistence type="predicted"/>
<reference evidence="1 2" key="1">
    <citation type="submission" date="2022-03" db="EMBL/GenBank/DDBJ databases">
        <title>Novel taxa within the pig intestine.</title>
        <authorList>
            <person name="Wylensek D."/>
            <person name="Bishof K."/>
            <person name="Afrizal A."/>
            <person name="Clavel T."/>
        </authorList>
    </citation>
    <scope>NUCLEOTIDE SEQUENCE [LARGE SCALE GENOMIC DNA]</scope>
    <source>
        <strain evidence="1 2">CLA-KB-P66</strain>
    </source>
</reference>
<name>A0ABU4WE91_9BACT</name>
<gene>
    <name evidence="1" type="ORF">MOX91_01620</name>
</gene>
<organism evidence="1 2">
    <name type="scientific">Intestinicryptomonas porci</name>
    <dbReference type="NCBI Taxonomy" id="2926320"/>
    <lineage>
        <taxon>Bacteria</taxon>
        <taxon>Pseudomonadati</taxon>
        <taxon>Verrucomicrobiota</taxon>
        <taxon>Opitutia</taxon>
        <taxon>Opitutales</taxon>
        <taxon>Intestinicryptomonaceae</taxon>
        <taxon>Intestinicryptomonas</taxon>
    </lineage>
</organism>
<dbReference type="RefSeq" id="WP_370396330.1">
    <property type="nucleotide sequence ID" value="NZ_JALBUT010000001.1"/>
</dbReference>
<accession>A0ABU4WE91</accession>
<keyword evidence="2" id="KW-1185">Reference proteome</keyword>
<comment type="caution">
    <text evidence="1">The sequence shown here is derived from an EMBL/GenBank/DDBJ whole genome shotgun (WGS) entry which is preliminary data.</text>
</comment>
<sequence length="174" mass="19745">MLSKIRNYFASKTKREKVLLLVLAWTALFIWFFSLVKNQSAVSEKTRSLNAQIESANLTIAQKPNAESKLVEARALIDEAKIVKDLRVEVEKILTAGGFSNFSMSFAPDASMPKMTVRTLSLSLQRDTISHLIAFEQEILKRAPYMFFKSAEFTADSKGQMSARYEISSFEFKK</sequence>
<protein>
    <submittedName>
        <fullName evidence="1">Uncharacterized protein</fullName>
    </submittedName>
</protein>
<dbReference type="Proteomes" id="UP001275932">
    <property type="component" value="Unassembled WGS sequence"/>
</dbReference>